<evidence type="ECO:0000256" key="1">
    <source>
        <dbReference type="SAM" id="Phobius"/>
    </source>
</evidence>
<dbReference type="AlphaFoldDB" id="A0A0D3JI18"/>
<accession>A0A0D3JI18</accession>
<proteinExistence type="predicted"/>
<dbReference type="HOGENOM" id="CLU_551452_0_0_1"/>
<dbReference type="PANTHER" id="PTHR36776:SF1">
    <property type="entry name" value="EXPRESSED PROTEIN"/>
    <property type="match status" value="1"/>
</dbReference>
<evidence type="ECO:0000256" key="2">
    <source>
        <dbReference type="SAM" id="SignalP"/>
    </source>
</evidence>
<feature type="transmembrane region" description="Helical" evidence="1">
    <location>
        <begin position="139"/>
        <end position="161"/>
    </location>
</feature>
<feature type="transmembrane region" description="Helical" evidence="1">
    <location>
        <begin position="341"/>
        <end position="360"/>
    </location>
</feature>
<feature type="transmembrane region" description="Helical" evidence="1">
    <location>
        <begin position="251"/>
        <end position="271"/>
    </location>
</feature>
<feature type="chain" id="PRO_5044205888" evidence="2">
    <location>
        <begin position="23"/>
        <end position="495"/>
    </location>
</feature>
<protein>
    <submittedName>
        <fullName evidence="3">Uncharacterized protein</fullName>
    </submittedName>
</protein>
<feature type="transmembrane region" description="Helical" evidence="1">
    <location>
        <begin position="79"/>
        <end position="99"/>
    </location>
</feature>
<sequence>MGPHVADACRLALPLWLPLLRAEPPVDRVPAHLVRTARNGDAFSASTQGCFLALYAIGQIGAGGSSTAASWYGPVSITLPVYMGSMQLWTLLLMSALGMQSYTKSQQVGTLVLATATTLLVDAGPAAGGAVVAEQLASPAALLWVLFMGVAWAAAVAGMAVDRERGQIRARLDKVGGGAYATRVQLGEGTLLAVYVAAQATSTSSLTTLGKLLVLVDGASLGLVLALLALTTCTNLASSIVAAVKLNQATFIPMASCGSLVLNQATGLLLWGDGRTVRSWLSYAGVHVLILLGTYELSSADLCEHIRQRRLDCTSSFALSSLPLSTCSFTADRKSRNRRDLMFLFLGAACSLLPSRSALLPSRSTLLPPRSLLKPPRRAVATMGGAPLDATASADVAAVASRMVTSLATKLDDEWIEQEDHVRVASVAAQAYADAREAGEDDIGRLLMKVGGEMEKVDMGECFVGPWDVANMAAAFLMAENDPEIAALGDNCGCG</sequence>
<keyword evidence="2" id="KW-0732">Signal</keyword>
<evidence type="ECO:0000313" key="4">
    <source>
        <dbReference type="Proteomes" id="UP000013827"/>
    </source>
</evidence>
<dbReference type="KEGG" id="ehx:EMIHUDRAFT_95724"/>
<dbReference type="EnsemblProtists" id="EOD23153">
    <property type="protein sequence ID" value="EOD23153"/>
    <property type="gene ID" value="EMIHUDRAFT_95724"/>
</dbReference>
<reference evidence="4" key="1">
    <citation type="journal article" date="2013" name="Nature">
        <title>Pan genome of the phytoplankton Emiliania underpins its global distribution.</title>
        <authorList>
            <person name="Read B.A."/>
            <person name="Kegel J."/>
            <person name="Klute M.J."/>
            <person name="Kuo A."/>
            <person name="Lefebvre S.C."/>
            <person name="Maumus F."/>
            <person name="Mayer C."/>
            <person name="Miller J."/>
            <person name="Monier A."/>
            <person name="Salamov A."/>
            <person name="Young J."/>
            <person name="Aguilar M."/>
            <person name="Claverie J.M."/>
            <person name="Frickenhaus S."/>
            <person name="Gonzalez K."/>
            <person name="Herman E.K."/>
            <person name="Lin Y.C."/>
            <person name="Napier J."/>
            <person name="Ogata H."/>
            <person name="Sarno A.F."/>
            <person name="Shmutz J."/>
            <person name="Schroeder D."/>
            <person name="de Vargas C."/>
            <person name="Verret F."/>
            <person name="von Dassow P."/>
            <person name="Valentin K."/>
            <person name="Van de Peer Y."/>
            <person name="Wheeler G."/>
            <person name="Dacks J.B."/>
            <person name="Delwiche C.F."/>
            <person name="Dyhrman S.T."/>
            <person name="Glockner G."/>
            <person name="John U."/>
            <person name="Richards T."/>
            <person name="Worden A.Z."/>
            <person name="Zhang X."/>
            <person name="Grigoriev I.V."/>
            <person name="Allen A.E."/>
            <person name="Bidle K."/>
            <person name="Borodovsky M."/>
            <person name="Bowler C."/>
            <person name="Brownlee C."/>
            <person name="Cock J.M."/>
            <person name="Elias M."/>
            <person name="Gladyshev V.N."/>
            <person name="Groth M."/>
            <person name="Guda C."/>
            <person name="Hadaegh A."/>
            <person name="Iglesias-Rodriguez M.D."/>
            <person name="Jenkins J."/>
            <person name="Jones B.M."/>
            <person name="Lawson T."/>
            <person name="Leese F."/>
            <person name="Lindquist E."/>
            <person name="Lobanov A."/>
            <person name="Lomsadze A."/>
            <person name="Malik S.B."/>
            <person name="Marsh M.E."/>
            <person name="Mackinder L."/>
            <person name="Mock T."/>
            <person name="Mueller-Roeber B."/>
            <person name="Pagarete A."/>
            <person name="Parker M."/>
            <person name="Probert I."/>
            <person name="Quesneville H."/>
            <person name="Raines C."/>
            <person name="Rensing S.A."/>
            <person name="Riano-Pachon D.M."/>
            <person name="Richier S."/>
            <person name="Rokitta S."/>
            <person name="Shiraiwa Y."/>
            <person name="Soanes D.M."/>
            <person name="van der Giezen M."/>
            <person name="Wahlund T.M."/>
            <person name="Williams B."/>
            <person name="Wilson W."/>
            <person name="Wolfe G."/>
            <person name="Wurch L.L."/>
        </authorList>
    </citation>
    <scope>NUCLEOTIDE SEQUENCE</scope>
</reference>
<keyword evidence="1" id="KW-0472">Membrane</keyword>
<reference evidence="3" key="2">
    <citation type="submission" date="2024-10" db="UniProtKB">
        <authorList>
            <consortium name="EnsemblProtists"/>
        </authorList>
    </citation>
    <scope>IDENTIFICATION</scope>
</reference>
<dbReference type="PaxDb" id="2903-EOD23153"/>
<dbReference type="GeneID" id="17268700"/>
<evidence type="ECO:0000313" key="3">
    <source>
        <dbReference type="EnsemblProtists" id="EOD23153"/>
    </source>
</evidence>
<name>A0A0D3JI18_EMIH1</name>
<feature type="transmembrane region" description="Helical" evidence="1">
    <location>
        <begin position="212"/>
        <end position="231"/>
    </location>
</feature>
<feature type="signal peptide" evidence="2">
    <location>
        <begin position="1"/>
        <end position="22"/>
    </location>
</feature>
<organism evidence="3 4">
    <name type="scientific">Emiliania huxleyi (strain CCMP1516)</name>
    <dbReference type="NCBI Taxonomy" id="280463"/>
    <lineage>
        <taxon>Eukaryota</taxon>
        <taxon>Haptista</taxon>
        <taxon>Haptophyta</taxon>
        <taxon>Prymnesiophyceae</taxon>
        <taxon>Isochrysidales</taxon>
        <taxon>Noelaerhabdaceae</taxon>
        <taxon>Emiliania</taxon>
    </lineage>
</organism>
<keyword evidence="1" id="KW-1133">Transmembrane helix</keyword>
<dbReference type="PANTHER" id="PTHR36776">
    <property type="entry name" value="EXPRESSED PROTEIN"/>
    <property type="match status" value="1"/>
</dbReference>
<dbReference type="RefSeq" id="XP_005775582.1">
    <property type="nucleotide sequence ID" value="XM_005775525.1"/>
</dbReference>
<keyword evidence="1" id="KW-0812">Transmembrane</keyword>
<dbReference type="Proteomes" id="UP000013827">
    <property type="component" value="Unassembled WGS sequence"/>
</dbReference>
<feature type="transmembrane region" description="Helical" evidence="1">
    <location>
        <begin position="111"/>
        <end position="133"/>
    </location>
</feature>
<keyword evidence="4" id="KW-1185">Reference proteome</keyword>